<feature type="transmembrane region" description="Helical" evidence="9">
    <location>
        <begin position="863"/>
        <end position="880"/>
    </location>
</feature>
<feature type="domain" description="CSC1/OSCA1-like 7TM region" evidence="10">
    <location>
        <begin position="571"/>
        <end position="855"/>
    </location>
</feature>
<evidence type="ECO:0000313" key="14">
    <source>
        <dbReference type="Proteomes" id="UP000008141"/>
    </source>
</evidence>
<evidence type="ECO:0000256" key="3">
    <source>
        <dbReference type="ARBA" id="ARBA00022448"/>
    </source>
</evidence>
<keyword evidence="7" id="KW-0175">Coiled coil</keyword>
<dbReference type="GO" id="GO:0005886">
    <property type="term" value="C:plasma membrane"/>
    <property type="evidence" value="ECO:0007669"/>
    <property type="project" value="TreeGrafter"/>
</dbReference>
<feature type="transmembrane region" description="Helical" evidence="9">
    <location>
        <begin position="723"/>
        <end position="742"/>
    </location>
</feature>
<dbReference type="InParanoid" id="E1ZKH0"/>
<keyword evidence="3" id="KW-0813">Transport</keyword>
<dbReference type="Pfam" id="PF13967">
    <property type="entry name" value="RSN1_TM"/>
    <property type="match status" value="1"/>
</dbReference>
<evidence type="ECO:0000259" key="10">
    <source>
        <dbReference type="Pfam" id="PF02714"/>
    </source>
</evidence>
<evidence type="ECO:0000256" key="5">
    <source>
        <dbReference type="ARBA" id="ARBA00022989"/>
    </source>
</evidence>
<feature type="transmembrane region" description="Helical" evidence="9">
    <location>
        <begin position="109"/>
        <end position="131"/>
    </location>
</feature>
<dbReference type="InterPro" id="IPR032880">
    <property type="entry name" value="CSC1/OSCA1-like_N"/>
</dbReference>
<keyword evidence="6 9" id="KW-0472">Membrane</keyword>
<dbReference type="PANTHER" id="PTHR13018">
    <property type="entry name" value="PROBABLE MEMBRANE PROTEIN DUF221-RELATED"/>
    <property type="match status" value="1"/>
</dbReference>
<dbReference type="Proteomes" id="UP000008141">
    <property type="component" value="Unassembled WGS sequence"/>
</dbReference>
<dbReference type="GO" id="GO:0005227">
    <property type="term" value="F:calcium-activated cation channel activity"/>
    <property type="evidence" value="ECO:0007669"/>
    <property type="project" value="InterPro"/>
</dbReference>
<dbReference type="GeneID" id="17353048"/>
<evidence type="ECO:0000259" key="12">
    <source>
        <dbReference type="Pfam" id="PF14703"/>
    </source>
</evidence>
<evidence type="ECO:0000313" key="13">
    <source>
        <dbReference type="EMBL" id="EFN53692.1"/>
    </source>
</evidence>
<accession>E1ZKH0</accession>
<dbReference type="eggNOG" id="KOG1134">
    <property type="taxonomic scope" value="Eukaryota"/>
</dbReference>
<keyword evidence="14" id="KW-1185">Reference proteome</keyword>
<feature type="transmembrane region" description="Helical" evidence="9">
    <location>
        <begin position="694"/>
        <end position="716"/>
    </location>
</feature>
<feature type="domain" description="CSC1/OSCA1-like N-terminal transmembrane" evidence="11">
    <location>
        <begin position="26"/>
        <end position="184"/>
    </location>
</feature>
<comment type="subcellular location">
    <subcellularLocation>
        <location evidence="1">Membrane</location>
        <topology evidence="1">Multi-pass membrane protein</topology>
    </subcellularLocation>
</comment>
<evidence type="ECO:0000256" key="8">
    <source>
        <dbReference type="SAM" id="MobiDB-lite"/>
    </source>
</evidence>
<protein>
    <recommendedName>
        <fullName evidence="15">CSC1/OSCA1-like 7TM region domain-containing protein</fullName>
    </recommendedName>
</protein>
<feature type="transmembrane region" description="Helical" evidence="9">
    <location>
        <begin position="164"/>
        <end position="183"/>
    </location>
</feature>
<proteinExistence type="inferred from homology"/>
<evidence type="ECO:0008006" key="15">
    <source>
        <dbReference type="Google" id="ProtNLM"/>
    </source>
</evidence>
<dbReference type="KEGG" id="cvr:CHLNCDRAFT_136504"/>
<dbReference type="OMA" id="RAVHIPQ"/>
<reference evidence="13 14" key="1">
    <citation type="journal article" date="2010" name="Plant Cell">
        <title>The Chlorella variabilis NC64A genome reveals adaptation to photosymbiosis, coevolution with viruses, and cryptic sex.</title>
        <authorList>
            <person name="Blanc G."/>
            <person name="Duncan G."/>
            <person name="Agarkova I."/>
            <person name="Borodovsky M."/>
            <person name="Gurnon J."/>
            <person name="Kuo A."/>
            <person name="Lindquist E."/>
            <person name="Lucas S."/>
            <person name="Pangilinan J."/>
            <person name="Polle J."/>
            <person name="Salamov A."/>
            <person name="Terry A."/>
            <person name="Yamada T."/>
            <person name="Dunigan D.D."/>
            <person name="Grigoriev I.V."/>
            <person name="Claverie J.M."/>
            <person name="Van Etten J.L."/>
        </authorList>
    </citation>
    <scope>NUCLEOTIDE SEQUENCE [LARGE SCALE GENOMIC DNA]</scope>
    <source>
        <strain evidence="13 14">NC64A</strain>
    </source>
</reference>
<feature type="transmembrane region" description="Helical" evidence="9">
    <location>
        <begin position="791"/>
        <end position="816"/>
    </location>
</feature>
<comment type="similarity">
    <text evidence="2">Belongs to the CSC1 (TC 1.A.17) family.</text>
</comment>
<dbReference type="RefSeq" id="XP_005845794.1">
    <property type="nucleotide sequence ID" value="XM_005845732.1"/>
</dbReference>
<organism evidence="14">
    <name type="scientific">Chlorella variabilis</name>
    <name type="common">Green alga</name>
    <dbReference type="NCBI Taxonomy" id="554065"/>
    <lineage>
        <taxon>Eukaryota</taxon>
        <taxon>Viridiplantae</taxon>
        <taxon>Chlorophyta</taxon>
        <taxon>core chlorophytes</taxon>
        <taxon>Trebouxiophyceae</taxon>
        <taxon>Chlorellales</taxon>
        <taxon>Chlorellaceae</taxon>
        <taxon>Chlorella clade</taxon>
        <taxon>Chlorella</taxon>
    </lineage>
</organism>
<keyword evidence="5 9" id="KW-1133">Transmembrane helix</keyword>
<evidence type="ECO:0000256" key="4">
    <source>
        <dbReference type="ARBA" id="ARBA00022692"/>
    </source>
</evidence>
<name>E1ZKH0_CHLVA</name>
<dbReference type="InterPro" id="IPR045122">
    <property type="entry name" value="Csc1-like"/>
</dbReference>
<evidence type="ECO:0000256" key="6">
    <source>
        <dbReference type="ARBA" id="ARBA00023136"/>
    </source>
</evidence>
<feature type="coiled-coil region" evidence="7">
    <location>
        <begin position="493"/>
        <end position="527"/>
    </location>
</feature>
<gene>
    <name evidence="13" type="ORF">CHLNCDRAFT_136504</name>
</gene>
<feature type="transmembrane region" description="Helical" evidence="9">
    <location>
        <begin position="837"/>
        <end position="857"/>
    </location>
</feature>
<evidence type="ECO:0000259" key="11">
    <source>
        <dbReference type="Pfam" id="PF13967"/>
    </source>
</evidence>
<evidence type="ECO:0000256" key="2">
    <source>
        <dbReference type="ARBA" id="ARBA00007779"/>
    </source>
</evidence>
<keyword evidence="4 9" id="KW-0812">Transmembrane</keyword>
<feature type="domain" description="CSC1/OSCA1-like cytosolic" evidence="12">
    <location>
        <begin position="431"/>
        <end position="556"/>
    </location>
</feature>
<feature type="transmembrane region" description="Helical" evidence="9">
    <location>
        <begin position="621"/>
        <end position="641"/>
    </location>
</feature>
<dbReference type="AlphaFoldDB" id="E1ZKH0"/>
<dbReference type="Pfam" id="PF02714">
    <property type="entry name" value="RSN1_7TM"/>
    <property type="match status" value="1"/>
</dbReference>
<dbReference type="EMBL" id="GL433850">
    <property type="protein sequence ID" value="EFN53692.1"/>
    <property type="molecule type" value="Genomic_DNA"/>
</dbReference>
<evidence type="ECO:0000256" key="1">
    <source>
        <dbReference type="ARBA" id="ARBA00004141"/>
    </source>
</evidence>
<sequence length="943" mass="103336">MASAPAPSESLVDEESYGETVTASEVVTSIYVSAVGGACFLICWAIFRKPLRHIFLKRTQLPDAQARPPPLCFDGLLNICFGYIPPVFFINDLEFVQTAGLDALILCRFLVLGFQIFLPMTIVCCAVLLPLCMTGTYVDTSYATNLVGIMRYTLSNIQPGSSKLWAPFVLSYAVLAWTGYCLIQHYKSYAMLRLLHLRHNSLHAAGECGAPRMHIVGFERRGWAAVRDSLWALSSPLYMMRRDMRYVKQYLEQNAAAEAAATLDAAREAKDSTGAGDGGKGLDSDGDDQEYAKAAVLPWWLPPEKIPAQYSVERSSGAVLHGKTSPINRKRVLSEAAAGQPPVWVCVEQYSVLFTIAGPPPSSELWRLLRPAPAPAPEAVLVDAAKAVVVVPARGDGGKPGVELSSPSHTVLLQSGDGQKAGKGAEFVAAKLAQALQDIFPDSFTQLVRVYNHKAVDKLLSQHEAAASHRDRCVTALAAARGKADAAQGKGGAAKAAARLERAEAELAKAEERVGELEGQVEVARQAALEQPLGTAFIALFSDQTSAALAAFVQASFVPAINFNRMLRALYVIPFLVLVIVFPIGVLTGALTNLSTAVCSGSSQTNNLYWPWYCEGDDAGLLPSIISMTWDTYVLPMAFFFSSQSEARHLALSDLDHRVVILFFCFDIFNTFLGSVLGGAVFQQIGSLTKEPGYWLQMLGAALPSASTYFLNYIIIHALCTNFFRFIWPHEGTVLFVIFRWLGMCLPKCERDHTMIRTAPSFRGGRHFGSFQLIMARLHHAPGAPGGTIMALSYAVIAPLVLPAALGFFLTAWVTWRYCCIYFYERSYESGGRIFETLFTLMVWTLVLFSLFTSLVLASKKSYTASLILIFTQPPLLLVYHRRVSLAIGHYARLLPLQATLSAPRATPDPAAFLPPPLRKQAVGWYPEWGKVWEKYGISRYSL</sequence>
<dbReference type="PANTHER" id="PTHR13018:SF5">
    <property type="entry name" value="RE44586P"/>
    <property type="match status" value="1"/>
</dbReference>
<feature type="transmembrane region" description="Helical" evidence="9">
    <location>
        <begin position="26"/>
        <end position="47"/>
    </location>
</feature>
<dbReference type="OrthoDB" id="1689567at2759"/>
<dbReference type="InterPro" id="IPR003864">
    <property type="entry name" value="CSC1/OSCA1-like_7TM"/>
</dbReference>
<dbReference type="InterPro" id="IPR027815">
    <property type="entry name" value="CSC1/OSCA1-like_cyt"/>
</dbReference>
<feature type="transmembrane region" description="Helical" evidence="9">
    <location>
        <begin position="569"/>
        <end position="591"/>
    </location>
</feature>
<dbReference type="Pfam" id="PF14703">
    <property type="entry name" value="PHM7_cyt"/>
    <property type="match status" value="1"/>
</dbReference>
<evidence type="ECO:0000256" key="9">
    <source>
        <dbReference type="SAM" id="Phobius"/>
    </source>
</evidence>
<evidence type="ECO:0000256" key="7">
    <source>
        <dbReference type="SAM" id="Coils"/>
    </source>
</evidence>
<feature type="region of interest" description="Disordered" evidence="8">
    <location>
        <begin position="268"/>
        <end position="287"/>
    </location>
</feature>
<feature type="transmembrane region" description="Helical" evidence="9">
    <location>
        <begin position="661"/>
        <end position="682"/>
    </location>
</feature>